<keyword evidence="1" id="KW-0812">Transmembrane</keyword>
<keyword evidence="1" id="KW-0472">Membrane</keyword>
<dbReference type="KEGG" id="lem:LEN_2555"/>
<evidence type="ECO:0000313" key="3">
    <source>
        <dbReference type="Proteomes" id="UP000218824"/>
    </source>
</evidence>
<name>A0AAU9AIT4_LYSEN</name>
<dbReference type="GeneID" id="83064402"/>
<evidence type="ECO:0008006" key="4">
    <source>
        <dbReference type="Google" id="ProtNLM"/>
    </source>
</evidence>
<dbReference type="AlphaFoldDB" id="A0AAU9AIT4"/>
<accession>A0AAU9AIT4</accession>
<dbReference type="RefSeq" id="WP_139175004.1">
    <property type="nucleotide sequence ID" value="NZ_AP014940.1"/>
</dbReference>
<dbReference type="Proteomes" id="UP000218824">
    <property type="component" value="Chromosome"/>
</dbReference>
<feature type="transmembrane region" description="Helical" evidence="1">
    <location>
        <begin position="6"/>
        <end position="26"/>
    </location>
</feature>
<feature type="transmembrane region" description="Helical" evidence="1">
    <location>
        <begin position="63"/>
        <end position="82"/>
    </location>
</feature>
<organism evidence="2 3">
    <name type="scientific">Lysobacter enzymogenes</name>
    <dbReference type="NCBI Taxonomy" id="69"/>
    <lineage>
        <taxon>Bacteria</taxon>
        <taxon>Pseudomonadati</taxon>
        <taxon>Pseudomonadota</taxon>
        <taxon>Gammaproteobacteria</taxon>
        <taxon>Lysobacterales</taxon>
        <taxon>Lysobacteraceae</taxon>
        <taxon>Lysobacter</taxon>
    </lineage>
</organism>
<gene>
    <name evidence="2" type="ORF">LEN_2555</name>
</gene>
<dbReference type="EMBL" id="AP014940">
    <property type="protein sequence ID" value="BAV98042.1"/>
    <property type="molecule type" value="Genomic_DNA"/>
</dbReference>
<evidence type="ECO:0000256" key="1">
    <source>
        <dbReference type="SAM" id="Phobius"/>
    </source>
</evidence>
<proteinExistence type="predicted"/>
<sequence length="83" mass="8917">MWARSAAAGLGGAATTVTLMLSLMWLPGPSLAVLSLILLLAAFPLWVALGYFCYWAPNLRTAWLGLAALALPSLLLNAWLYVR</sequence>
<evidence type="ECO:0000313" key="2">
    <source>
        <dbReference type="EMBL" id="BAV98042.1"/>
    </source>
</evidence>
<protein>
    <recommendedName>
        <fullName evidence="4">DUF3649 domain-containing protein</fullName>
    </recommendedName>
</protein>
<keyword evidence="1" id="KW-1133">Transmembrane helix</keyword>
<feature type="transmembrane region" description="Helical" evidence="1">
    <location>
        <begin position="33"/>
        <end position="57"/>
    </location>
</feature>
<reference evidence="2 3" key="1">
    <citation type="journal article" date="2017" name="DNA Res.">
        <title>Complete genome sequence and expression profile of the commercial lytic enzyme producer Lysobacter enzymogenes M497-1.</title>
        <authorList>
            <person name="Takami H."/>
            <person name="Toyoda A."/>
            <person name="Uchiyama I."/>
            <person name="Itoh T."/>
            <person name="Takaki Y."/>
            <person name="Arai W."/>
            <person name="Nishi S."/>
            <person name="Kawai M."/>
            <person name="Shinya K."/>
            <person name="Ikeda H."/>
        </authorList>
    </citation>
    <scope>NUCLEOTIDE SEQUENCE [LARGE SCALE GENOMIC DNA]</scope>
    <source>
        <strain evidence="2 3">M497-1</strain>
    </source>
</reference>